<feature type="transmembrane region" description="Helical" evidence="1">
    <location>
        <begin position="137"/>
        <end position="162"/>
    </location>
</feature>
<protein>
    <submittedName>
        <fullName evidence="2">Uncharacterized protein</fullName>
    </submittedName>
</protein>
<dbReference type="AlphaFoldDB" id="A0A7I8KM15"/>
<feature type="transmembrane region" description="Helical" evidence="1">
    <location>
        <begin position="236"/>
        <end position="258"/>
    </location>
</feature>
<name>A0A7I8KM15_SPIIN</name>
<gene>
    <name evidence="2" type="ORF">SI8410_06009336</name>
</gene>
<dbReference type="PANTHER" id="PTHR33133:SF1">
    <property type="entry name" value="EXPRESSED PROTEIN-RELATED"/>
    <property type="match status" value="1"/>
</dbReference>
<accession>A0A7I8KM15</accession>
<proteinExistence type="predicted"/>
<dbReference type="OrthoDB" id="737323at2759"/>
<evidence type="ECO:0000256" key="1">
    <source>
        <dbReference type="SAM" id="Phobius"/>
    </source>
</evidence>
<reference evidence="2" key="1">
    <citation type="submission" date="2020-02" db="EMBL/GenBank/DDBJ databases">
        <authorList>
            <person name="Scholz U."/>
            <person name="Mascher M."/>
            <person name="Fiebig A."/>
        </authorList>
    </citation>
    <scope>NUCLEOTIDE SEQUENCE</scope>
</reference>
<dbReference type="EMBL" id="LR746269">
    <property type="protein sequence ID" value="CAA7398671.1"/>
    <property type="molecule type" value="Genomic_DNA"/>
</dbReference>
<keyword evidence="1" id="KW-0812">Transmembrane</keyword>
<feature type="transmembrane region" description="Helical" evidence="1">
    <location>
        <begin position="92"/>
        <end position="116"/>
    </location>
</feature>
<evidence type="ECO:0000313" key="3">
    <source>
        <dbReference type="Proteomes" id="UP000663760"/>
    </source>
</evidence>
<organism evidence="2 3">
    <name type="scientific">Spirodela intermedia</name>
    <name type="common">Intermediate duckweed</name>
    <dbReference type="NCBI Taxonomy" id="51605"/>
    <lineage>
        <taxon>Eukaryota</taxon>
        <taxon>Viridiplantae</taxon>
        <taxon>Streptophyta</taxon>
        <taxon>Embryophyta</taxon>
        <taxon>Tracheophyta</taxon>
        <taxon>Spermatophyta</taxon>
        <taxon>Magnoliopsida</taxon>
        <taxon>Liliopsida</taxon>
        <taxon>Araceae</taxon>
        <taxon>Lemnoideae</taxon>
        <taxon>Spirodela</taxon>
    </lineage>
</organism>
<dbReference type="Proteomes" id="UP000663760">
    <property type="component" value="Chromosome 6"/>
</dbReference>
<keyword evidence="1" id="KW-1133">Transmembrane helix</keyword>
<dbReference type="PANTHER" id="PTHR33133">
    <property type="entry name" value="OS08G0107100 PROTEIN-RELATED"/>
    <property type="match status" value="1"/>
</dbReference>
<keyword evidence="1" id="KW-0472">Membrane</keyword>
<sequence length="312" mass="34229">MGKEAPRPLTAMEILRKGVKLFWRSCKSMLSTLLIILVLSCLSCYRTWSVVAPSASGVLRKLRILGIQDSGTDTIDGIFRGLRTDLRQIGRAVIVGSLISYLLYSFIVIAIIYTVAMVGKGRKVALKDLAVRTRRTWMGVMATSLFVCFLTSGYLSFCVFLLSAVGFFGGVSAASLALIAAVAILEFLLFLYLSMLWSQAVVVSVMEEGRSGLDALGRAAERVRGRKGLGFRVNSLLFLAVALVQTLISTAVTLLSLPNLISPIIFSLVYLLVIVLIQAVNVVFYYECQENQEDAATMKENLAYTRALREEP</sequence>
<feature type="transmembrane region" description="Helical" evidence="1">
    <location>
        <begin position="264"/>
        <end position="286"/>
    </location>
</feature>
<evidence type="ECO:0000313" key="2">
    <source>
        <dbReference type="EMBL" id="CAA7398671.1"/>
    </source>
</evidence>
<feature type="transmembrane region" description="Helical" evidence="1">
    <location>
        <begin position="168"/>
        <end position="193"/>
    </location>
</feature>
<keyword evidence="3" id="KW-1185">Reference proteome</keyword>